<dbReference type="EMBL" id="MU005575">
    <property type="protein sequence ID" value="KAF2687112.1"/>
    <property type="molecule type" value="Genomic_DNA"/>
</dbReference>
<keyword evidence="2" id="KW-1185">Reference proteome</keyword>
<reference evidence="1" key="1">
    <citation type="journal article" date="2020" name="Stud. Mycol.">
        <title>101 Dothideomycetes genomes: a test case for predicting lifestyles and emergence of pathogens.</title>
        <authorList>
            <person name="Haridas S."/>
            <person name="Albert R."/>
            <person name="Binder M."/>
            <person name="Bloem J."/>
            <person name="Labutti K."/>
            <person name="Salamov A."/>
            <person name="Andreopoulos B."/>
            <person name="Baker S."/>
            <person name="Barry K."/>
            <person name="Bills G."/>
            <person name="Bluhm B."/>
            <person name="Cannon C."/>
            <person name="Castanera R."/>
            <person name="Culley D."/>
            <person name="Daum C."/>
            <person name="Ezra D."/>
            <person name="Gonzalez J."/>
            <person name="Henrissat B."/>
            <person name="Kuo A."/>
            <person name="Liang C."/>
            <person name="Lipzen A."/>
            <person name="Lutzoni F."/>
            <person name="Magnuson J."/>
            <person name="Mondo S."/>
            <person name="Nolan M."/>
            <person name="Ohm R."/>
            <person name="Pangilinan J."/>
            <person name="Park H.-J."/>
            <person name="Ramirez L."/>
            <person name="Alfaro M."/>
            <person name="Sun H."/>
            <person name="Tritt A."/>
            <person name="Yoshinaga Y."/>
            <person name="Zwiers L.-H."/>
            <person name="Turgeon B."/>
            <person name="Goodwin S."/>
            <person name="Spatafora J."/>
            <person name="Crous P."/>
            <person name="Grigoriev I."/>
        </authorList>
    </citation>
    <scope>NUCLEOTIDE SEQUENCE</scope>
    <source>
        <strain evidence="1">CBS 122367</strain>
    </source>
</reference>
<protein>
    <submittedName>
        <fullName evidence="1">Uncharacterized protein</fullName>
    </submittedName>
</protein>
<dbReference type="Proteomes" id="UP000799291">
    <property type="component" value="Unassembled WGS sequence"/>
</dbReference>
<evidence type="ECO:0000313" key="2">
    <source>
        <dbReference type="Proteomes" id="UP000799291"/>
    </source>
</evidence>
<accession>A0A6G1J9A8</accession>
<proteinExistence type="predicted"/>
<gene>
    <name evidence="1" type="ORF">K458DRAFT_185967</name>
</gene>
<evidence type="ECO:0000313" key="1">
    <source>
        <dbReference type="EMBL" id="KAF2687112.1"/>
    </source>
</evidence>
<organism evidence="1 2">
    <name type="scientific">Lentithecium fluviatile CBS 122367</name>
    <dbReference type="NCBI Taxonomy" id="1168545"/>
    <lineage>
        <taxon>Eukaryota</taxon>
        <taxon>Fungi</taxon>
        <taxon>Dikarya</taxon>
        <taxon>Ascomycota</taxon>
        <taxon>Pezizomycotina</taxon>
        <taxon>Dothideomycetes</taxon>
        <taxon>Pleosporomycetidae</taxon>
        <taxon>Pleosporales</taxon>
        <taxon>Massarineae</taxon>
        <taxon>Lentitheciaceae</taxon>
        <taxon>Lentithecium</taxon>
    </lineage>
</organism>
<name>A0A6G1J9A8_9PLEO</name>
<dbReference type="AlphaFoldDB" id="A0A6G1J9A8"/>
<sequence>MRSKLRREVCFIAITDVECCSGSTALLYRSRAPQRITEASTAVIFTSHGYVSLVAVGAVRQKCVVPKIRGGLRVTMVQHQRL</sequence>